<dbReference type="InterPro" id="IPR051781">
    <property type="entry name" value="Metallo-dep_Hydrolase"/>
</dbReference>
<evidence type="ECO:0000259" key="1">
    <source>
        <dbReference type="Pfam" id="PF07969"/>
    </source>
</evidence>
<dbReference type="GO" id="GO:0019700">
    <property type="term" value="P:organic phosphonate catabolic process"/>
    <property type="evidence" value="ECO:0007669"/>
    <property type="project" value="InterPro"/>
</dbReference>
<dbReference type="InterPro" id="IPR011059">
    <property type="entry name" value="Metal-dep_hydrolase_composite"/>
</dbReference>
<dbReference type="GO" id="GO:0016810">
    <property type="term" value="F:hydrolase activity, acting on carbon-nitrogen (but not peptide) bonds"/>
    <property type="evidence" value="ECO:0007669"/>
    <property type="project" value="InterPro"/>
</dbReference>
<dbReference type="InterPro" id="IPR013108">
    <property type="entry name" value="Amidohydro_3"/>
</dbReference>
<evidence type="ECO:0000313" key="2">
    <source>
        <dbReference type="EMBL" id="PXW56331.1"/>
    </source>
</evidence>
<sequence>MKKTVHLIENAQLVLPDQILAPGWLAIADGVIVDLGEGQAPERGTDLGGDYLLPGFTELHTDHLESHFQPRPRVRWHPLSAVMAYDAQIVAAGVTTVFDSLRAGSDADGGVPSEDLWTLAGALDEARAGDYLRADHRTHLRCEIATNDVIEQVQRFSGRHQVDMISLMDHTPGQRQFRDIALWKVYFTGRTARTEAEANAVVERRLALHAANARRHRRELVAFAHSHGVVLASHDDAMPEHVAESIADGVAVAEFPTTHEAAGQSHEAGIRVMMGGPNVVRGGSHSGNIAAEDLAREGLLDIISSDYVPASLVMAAFMLAERVADIDLPEAVRMITLNPARAAHLYDRGAIAIGQRADCVQVHLADTVPIIRRVWRQGRQVV</sequence>
<dbReference type="Gene3D" id="2.30.40.10">
    <property type="entry name" value="Urease, subunit C, domain 1"/>
    <property type="match status" value="1"/>
</dbReference>
<dbReference type="NCBIfam" id="NF011983">
    <property type="entry name" value="PRK15446.1-4"/>
    <property type="match status" value="1"/>
</dbReference>
<dbReference type="NCBIfam" id="NF011987">
    <property type="entry name" value="PRK15446.2-3"/>
    <property type="match status" value="1"/>
</dbReference>
<keyword evidence="3" id="KW-1185">Reference proteome</keyword>
<dbReference type="PANTHER" id="PTHR43135:SF3">
    <property type="entry name" value="ALPHA-D-RIBOSE 1-METHYLPHOSPHONATE 5-TRIPHOSPHATE DIPHOSPHATASE"/>
    <property type="match status" value="1"/>
</dbReference>
<dbReference type="NCBIfam" id="NF011990">
    <property type="entry name" value="PRK15446.2-6"/>
    <property type="match status" value="1"/>
</dbReference>
<dbReference type="InterPro" id="IPR032466">
    <property type="entry name" value="Metal_Hydrolase"/>
</dbReference>
<dbReference type="InterPro" id="IPR012696">
    <property type="entry name" value="PhnM"/>
</dbReference>
<dbReference type="Proteomes" id="UP000248021">
    <property type="component" value="Unassembled WGS sequence"/>
</dbReference>
<dbReference type="PIRSF" id="PIRSF038971">
    <property type="entry name" value="PhnM"/>
    <property type="match status" value="1"/>
</dbReference>
<dbReference type="SUPFAM" id="SSF51556">
    <property type="entry name" value="Metallo-dependent hydrolases"/>
    <property type="match status" value="1"/>
</dbReference>
<gene>
    <name evidence="2" type="ORF">C7450_10880</name>
</gene>
<dbReference type="OrthoDB" id="9785413at2"/>
<feature type="domain" description="Amidohydrolase 3" evidence="1">
    <location>
        <begin position="197"/>
        <end position="382"/>
    </location>
</feature>
<reference evidence="2 3" key="1">
    <citation type="submission" date="2018-05" db="EMBL/GenBank/DDBJ databases">
        <title>Genomic Encyclopedia of Type Strains, Phase IV (KMG-IV): sequencing the most valuable type-strain genomes for metagenomic binning, comparative biology and taxonomic classification.</title>
        <authorList>
            <person name="Goeker M."/>
        </authorList>
    </citation>
    <scope>NUCLEOTIDE SEQUENCE [LARGE SCALE GENOMIC DNA]</scope>
    <source>
        <strain evidence="2 3">DSM 6462</strain>
    </source>
</reference>
<protein>
    <submittedName>
        <fullName evidence="2">Alpha-D-ribose 1-methylphosphonate 5-triphosphate diphosphatase</fullName>
    </submittedName>
</protein>
<dbReference type="PANTHER" id="PTHR43135">
    <property type="entry name" value="ALPHA-D-RIBOSE 1-METHYLPHOSPHONATE 5-TRIPHOSPHATE DIPHOSPHATASE"/>
    <property type="match status" value="1"/>
</dbReference>
<dbReference type="SUPFAM" id="SSF51338">
    <property type="entry name" value="Composite domain of metallo-dependent hydrolases"/>
    <property type="match status" value="1"/>
</dbReference>
<dbReference type="NCBIfam" id="TIGR02318">
    <property type="entry name" value="phosphono_phnM"/>
    <property type="match status" value="1"/>
</dbReference>
<dbReference type="EMBL" id="QJJK01000008">
    <property type="protein sequence ID" value="PXW56331.1"/>
    <property type="molecule type" value="Genomic_DNA"/>
</dbReference>
<proteinExistence type="predicted"/>
<comment type="caution">
    <text evidence="2">The sequence shown here is derived from an EMBL/GenBank/DDBJ whole genome shotgun (WGS) entry which is preliminary data.</text>
</comment>
<organism evidence="2 3">
    <name type="scientific">Chelatococcus asaccharovorans</name>
    <dbReference type="NCBI Taxonomy" id="28210"/>
    <lineage>
        <taxon>Bacteria</taxon>
        <taxon>Pseudomonadati</taxon>
        <taxon>Pseudomonadota</taxon>
        <taxon>Alphaproteobacteria</taxon>
        <taxon>Hyphomicrobiales</taxon>
        <taxon>Chelatococcaceae</taxon>
        <taxon>Chelatococcus</taxon>
    </lineage>
</organism>
<evidence type="ECO:0000313" key="3">
    <source>
        <dbReference type="Proteomes" id="UP000248021"/>
    </source>
</evidence>
<dbReference type="Pfam" id="PF07969">
    <property type="entry name" value="Amidohydro_3"/>
    <property type="match status" value="1"/>
</dbReference>
<dbReference type="NCBIfam" id="NF011984">
    <property type="entry name" value="PRK15446.1-5"/>
    <property type="match status" value="1"/>
</dbReference>
<dbReference type="Gene3D" id="3.20.20.140">
    <property type="entry name" value="Metal-dependent hydrolases"/>
    <property type="match status" value="2"/>
</dbReference>
<name>A0A2V3U218_9HYPH</name>
<dbReference type="RefSeq" id="WP_110376098.1">
    <property type="nucleotide sequence ID" value="NZ_JAHBRY010000001.1"/>
</dbReference>
<accession>A0A2V3U218</accession>
<dbReference type="AlphaFoldDB" id="A0A2V3U218"/>